<evidence type="ECO:0000313" key="2">
    <source>
        <dbReference type="EMBL" id="CAL8108325.1"/>
    </source>
</evidence>
<organism evidence="2 3">
    <name type="scientific">Orchesella dallaii</name>
    <dbReference type="NCBI Taxonomy" id="48710"/>
    <lineage>
        <taxon>Eukaryota</taxon>
        <taxon>Metazoa</taxon>
        <taxon>Ecdysozoa</taxon>
        <taxon>Arthropoda</taxon>
        <taxon>Hexapoda</taxon>
        <taxon>Collembola</taxon>
        <taxon>Entomobryomorpha</taxon>
        <taxon>Entomobryoidea</taxon>
        <taxon>Orchesellidae</taxon>
        <taxon>Orchesellinae</taxon>
        <taxon>Orchesella</taxon>
    </lineage>
</organism>
<dbReference type="Proteomes" id="UP001642540">
    <property type="component" value="Unassembled WGS sequence"/>
</dbReference>
<comment type="caution">
    <text evidence="2">The sequence shown here is derived from an EMBL/GenBank/DDBJ whole genome shotgun (WGS) entry which is preliminary data.</text>
</comment>
<dbReference type="EMBL" id="CAXLJM020000039">
    <property type="protein sequence ID" value="CAL8108325.1"/>
    <property type="molecule type" value="Genomic_DNA"/>
</dbReference>
<evidence type="ECO:0000313" key="3">
    <source>
        <dbReference type="Proteomes" id="UP001642540"/>
    </source>
</evidence>
<evidence type="ECO:0000256" key="1">
    <source>
        <dbReference type="SAM" id="SignalP"/>
    </source>
</evidence>
<reference evidence="2 3" key="1">
    <citation type="submission" date="2024-08" db="EMBL/GenBank/DDBJ databases">
        <authorList>
            <person name="Cucini C."/>
            <person name="Frati F."/>
        </authorList>
    </citation>
    <scope>NUCLEOTIDE SEQUENCE [LARGE SCALE GENOMIC DNA]</scope>
</reference>
<gene>
    <name evidence="2" type="ORF">ODALV1_LOCUS12946</name>
</gene>
<protein>
    <submittedName>
        <fullName evidence="2">Uncharacterized protein</fullName>
    </submittedName>
</protein>
<keyword evidence="3" id="KW-1185">Reference proteome</keyword>
<feature type="chain" id="PRO_5047357071" evidence="1">
    <location>
        <begin position="25"/>
        <end position="124"/>
    </location>
</feature>
<keyword evidence="1" id="KW-0732">Signal</keyword>
<feature type="signal peptide" evidence="1">
    <location>
        <begin position="1"/>
        <end position="24"/>
    </location>
</feature>
<proteinExistence type="predicted"/>
<name>A0ABP1QM64_9HEXA</name>
<accession>A0ABP1QM64</accession>
<sequence>MDPKTVTTLLYSFFLILSQTGTTSLPLPLFFGAISFPVPQPQPSQNLTINDTPEAPNVQICKVVKGCVAIAPATPSPLECVPIGSMTVCDPAMATTDCLWPPNQRDCIVQDLSTPLCACRNLDN</sequence>